<dbReference type="InterPro" id="IPR001663">
    <property type="entry name" value="Rng_hydr_dOase-A"/>
</dbReference>
<evidence type="ECO:0000256" key="4">
    <source>
        <dbReference type="ARBA" id="ARBA00023002"/>
    </source>
</evidence>
<reference evidence="8 9" key="1">
    <citation type="submission" date="2019-08" db="EMBL/GenBank/DDBJ databases">
        <authorList>
            <person name="Wang G."/>
            <person name="Xu Z."/>
        </authorList>
    </citation>
    <scope>NUCLEOTIDE SEQUENCE [LARGE SCALE GENOMIC DNA]</scope>
    <source>
        <strain evidence="8 9">ZX</strain>
    </source>
</reference>
<keyword evidence="8" id="KW-0223">Dioxygenase</keyword>
<comment type="cofactor">
    <cofactor evidence="1">
        <name>Fe cation</name>
        <dbReference type="ChEBI" id="CHEBI:24875"/>
    </cofactor>
</comment>
<dbReference type="InterPro" id="IPR036922">
    <property type="entry name" value="Rieske_2Fe-2S_sf"/>
</dbReference>
<evidence type="ECO:0000313" key="8">
    <source>
        <dbReference type="EMBL" id="TZG29487.1"/>
    </source>
</evidence>
<feature type="domain" description="Rieske" evidence="7">
    <location>
        <begin position="42"/>
        <end position="154"/>
    </location>
</feature>
<evidence type="ECO:0000256" key="6">
    <source>
        <dbReference type="ARBA" id="ARBA00023014"/>
    </source>
</evidence>
<keyword evidence="6" id="KW-0411">Iron-sulfur</keyword>
<dbReference type="GO" id="GO:0005506">
    <property type="term" value="F:iron ion binding"/>
    <property type="evidence" value="ECO:0007669"/>
    <property type="project" value="InterPro"/>
</dbReference>
<keyword evidence="3" id="KW-0479">Metal-binding</keyword>
<dbReference type="Gene3D" id="2.102.10.10">
    <property type="entry name" value="Rieske [2Fe-2S] iron-sulphur domain"/>
    <property type="match status" value="1"/>
</dbReference>
<dbReference type="Pfam" id="PF00848">
    <property type="entry name" value="Ring_hydroxyl_A"/>
    <property type="match status" value="1"/>
</dbReference>
<dbReference type="InterPro" id="IPR015879">
    <property type="entry name" value="Ring_hydroxy_dOase_asu_C_dom"/>
</dbReference>
<dbReference type="SUPFAM" id="SSF50022">
    <property type="entry name" value="ISP domain"/>
    <property type="match status" value="1"/>
</dbReference>
<dbReference type="CDD" id="cd03469">
    <property type="entry name" value="Rieske_RO_Alpha_N"/>
    <property type="match status" value="1"/>
</dbReference>
<evidence type="ECO:0000313" key="9">
    <source>
        <dbReference type="Proteomes" id="UP000322077"/>
    </source>
</evidence>
<dbReference type="GO" id="GO:0051213">
    <property type="term" value="F:dioxygenase activity"/>
    <property type="evidence" value="ECO:0007669"/>
    <property type="project" value="UniProtKB-KW"/>
</dbReference>
<proteinExistence type="predicted"/>
<accession>A0A5D9CDS1</accession>
<dbReference type="PANTHER" id="PTHR43756:SF5">
    <property type="entry name" value="CHOLINE MONOOXYGENASE, CHLOROPLASTIC"/>
    <property type="match status" value="1"/>
</dbReference>
<evidence type="ECO:0000256" key="5">
    <source>
        <dbReference type="ARBA" id="ARBA00023004"/>
    </source>
</evidence>
<dbReference type="Pfam" id="PF00355">
    <property type="entry name" value="Rieske"/>
    <property type="match status" value="1"/>
</dbReference>
<evidence type="ECO:0000256" key="3">
    <source>
        <dbReference type="ARBA" id="ARBA00022723"/>
    </source>
</evidence>
<sequence length="451" mass="51509">MTMKDVSIKLPEPVRPDFVPADAYVYPSYVQLEEEKLWPKTWLLAAREEEMPRPGDFVTFDIGKDSILVVRQADKSIKAFYNVCQHRGRRLKDTHCGRTGKIIRCNFHGWRFNIDGSIESILNREDWDGCDSFSDDQVNLKEVKHDTWGGWIWISMDPNIEPLHDYLQPVTALLDPFELEKQRFRSYTTIVVPCNWKVVVDAFNEAYHSAATHPSVFKHGWPSSTTKALGKHGAFYQPGEPSIDRSEKVLPSVVDASVKEKIQYKTQRLWDYAGSMITPMLLEATKRLDELPADADDMTVLIKLGEFHKEELAKAGIEWPAGLTGEFLMSDAPTDIHIFPNTTLVPGGDATLWHRMRPNGDDPASCLWDFWALERFPEGQEPEVGRDFYPSPKEFEGKNPFLEEDFGNMEATQKGMLSRGFHGGRTNPVQEVSVSNFHRVLYEYYSAPDEA</sequence>
<evidence type="ECO:0000256" key="1">
    <source>
        <dbReference type="ARBA" id="ARBA00001962"/>
    </source>
</evidence>
<name>A0A5D9CDS1_9SPHN</name>
<organism evidence="8 9">
    <name type="scientific">Sphingomonas montanisoli</name>
    <dbReference type="NCBI Taxonomy" id="2606412"/>
    <lineage>
        <taxon>Bacteria</taxon>
        <taxon>Pseudomonadati</taxon>
        <taxon>Pseudomonadota</taxon>
        <taxon>Alphaproteobacteria</taxon>
        <taxon>Sphingomonadales</taxon>
        <taxon>Sphingomonadaceae</taxon>
        <taxon>Sphingomonas</taxon>
    </lineage>
</organism>
<dbReference type="InterPro" id="IPR017941">
    <property type="entry name" value="Rieske_2Fe-2S"/>
</dbReference>
<keyword evidence="9" id="KW-1185">Reference proteome</keyword>
<dbReference type="SUPFAM" id="SSF55961">
    <property type="entry name" value="Bet v1-like"/>
    <property type="match status" value="1"/>
</dbReference>
<keyword evidence="4" id="KW-0560">Oxidoreductase</keyword>
<dbReference type="PROSITE" id="PS51296">
    <property type="entry name" value="RIESKE"/>
    <property type="match status" value="1"/>
</dbReference>
<dbReference type="AlphaFoldDB" id="A0A5D9CDS1"/>
<protein>
    <submittedName>
        <fullName evidence="8">Aromatic ring-hydroxylating dioxygenase subunit alpha</fullName>
    </submittedName>
</protein>
<dbReference type="PRINTS" id="PR00090">
    <property type="entry name" value="RNGDIOXGNASE"/>
</dbReference>
<dbReference type="GO" id="GO:0051537">
    <property type="term" value="F:2 iron, 2 sulfur cluster binding"/>
    <property type="evidence" value="ECO:0007669"/>
    <property type="project" value="UniProtKB-KW"/>
</dbReference>
<dbReference type="Gene3D" id="3.90.380.10">
    <property type="entry name" value="Naphthalene 1,2-dioxygenase Alpha Subunit, Chain A, domain 1"/>
    <property type="match status" value="1"/>
</dbReference>
<gene>
    <name evidence="8" type="ORF">FYJ91_05030</name>
</gene>
<dbReference type="RefSeq" id="WP_149521148.1">
    <property type="nucleotide sequence ID" value="NZ_VTOU01000001.1"/>
</dbReference>
<keyword evidence="5" id="KW-0408">Iron</keyword>
<evidence type="ECO:0000259" key="7">
    <source>
        <dbReference type="PROSITE" id="PS51296"/>
    </source>
</evidence>
<dbReference type="Proteomes" id="UP000322077">
    <property type="component" value="Unassembled WGS sequence"/>
</dbReference>
<keyword evidence="2" id="KW-0001">2Fe-2S</keyword>
<dbReference type="PANTHER" id="PTHR43756">
    <property type="entry name" value="CHOLINE MONOOXYGENASE, CHLOROPLASTIC"/>
    <property type="match status" value="1"/>
</dbReference>
<comment type="caution">
    <text evidence="8">The sequence shown here is derived from an EMBL/GenBank/DDBJ whole genome shotgun (WGS) entry which is preliminary data.</text>
</comment>
<dbReference type="EMBL" id="VTOU01000001">
    <property type="protein sequence ID" value="TZG29487.1"/>
    <property type="molecule type" value="Genomic_DNA"/>
</dbReference>
<evidence type="ECO:0000256" key="2">
    <source>
        <dbReference type="ARBA" id="ARBA00022714"/>
    </source>
</evidence>